<name>A0AAV3ZP65_9GAST</name>
<accession>A0AAV3ZP65</accession>
<dbReference type="AlphaFoldDB" id="A0AAV3ZP65"/>
<organism evidence="2 3">
    <name type="scientific">Plakobranchus ocellatus</name>
    <dbReference type="NCBI Taxonomy" id="259542"/>
    <lineage>
        <taxon>Eukaryota</taxon>
        <taxon>Metazoa</taxon>
        <taxon>Spiralia</taxon>
        <taxon>Lophotrochozoa</taxon>
        <taxon>Mollusca</taxon>
        <taxon>Gastropoda</taxon>
        <taxon>Heterobranchia</taxon>
        <taxon>Euthyneura</taxon>
        <taxon>Panpulmonata</taxon>
        <taxon>Sacoglossa</taxon>
        <taxon>Placobranchoidea</taxon>
        <taxon>Plakobranchidae</taxon>
        <taxon>Plakobranchus</taxon>
    </lineage>
</organism>
<feature type="compositionally biased region" description="Basic and acidic residues" evidence="1">
    <location>
        <begin position="56"/>
        <end position="67"/>
    </location>
</feature>
<evidence type="ECO:0000256" key="1">
    <source>
        <dbReference type="SAM" id="MobiDB-lite"/>
    </source>
</evidence>
<dbReference type="Proteomes" id="UP000735302">
    <property type="component" value="Unassembled WGS sequence"/>
</dbReference>
<protein>
    <submittedName>
        <fullName evidence="2">Uncharacterized protein</fullName>
    </submittedName>
</protein>
<evidence type="ECO:0000313" key="2">
    <source>
        <dbReference type="EMBL" id="GFN97725.1"/>
    </source>
</evidence>
<proteinExistence type="predicted"/>
<comment type="caution">
    <text evidence="2">The sequence shown here is derived from an EMBL/GenBank/DDBJ whole genome shotgun (WGS) entry which is preliminary data.</text>
</comment>
<sequence>MAIGVNVTCRETFWELRVQILNQRPALREGHLTKLDSAIIPYHLSFPIRTSIRQQDQNDRTKAETDGPRGAVPRDLWVNSLARSIRGDERPISGLFRRVEGAECVKRWHEKQKKMMWVSGGEGEGEQTS</sequence>
<gene>
    <name evidence="2" type="ORF">PoB_002423100</name>
</gene>
<keyword evidence="3" id="KW-1185">Reference proteome</keyword>
<dbReference type="EMBL" id="BLXT01002806">
    <property type="protein sequence ID" value="GFN97725.1"/>
    <property type="molecule type" value="Genomic_DNA"/>
</dbReference>
<feature type="region of interest" description="Disordered" evidence="1">
    <location>
        <begin position="51"/>
        <end position="71"/>
    </location>
</feature>
<reference evidence="2 3" key="1">
    <citation type="journal article" date="2021" name="Elife">
        <title>Chloroplast acquisition without the gene transfer in kleptoplastic sea slugs, Plakobranchus ocellatus.</title>
        <authorList>
            <person name="Maeda T."/>
            <person name="Takahashi S."/>
            <person name="Yoshida T."/>
            <person name="Shimamura S."/>
            <person name="Takaki Y."/>
            <person name="Nagai Y."/>
            <person name="Toyoda A."/>
            <person name="Suzuki Y."/>
            <person name="Arimoto A."/>
            <person name="Ishii H."/>
            <person name="Satoh N."/>
            <person name="Nishiyama T."/>
            <person name="Hasebe M."/>
            <person name="Maruyama T."/>
            <person name="Minagawa J."/>
            <person name="Obokata J."/>
            <person name="Shigenobu S."/>
        </authorList>
    </citation>
    <scope>NUCLEOTIDE SEQUENCE [LARGE SCALE GENOMIC DNA]</scope>
</reference>
<evidence type="ECO:0000313" key="3">
    <source>
        <dbReference type="Proteomes" id="UP000735302"/>
    </source>
</evidence>